<keyword evidence="2" id="KW-0238">DNA-binding</keyword>
<dbReference type="Proteomes" id="UP000027920">
    <property type="component" value="Unassembled WGS sequence"/>
</dbReference>
<dbReference type="VEuPathDB" id="FungiDB:A1O9_12907"/>
<dbReference type="GeneID" id="25287801"/>
<dbReference type="InterPro" id="IPR050675">
    <property type="entry name" value="OAF3"/>
</dbReference>
<dbReference type="PANTHER" id="PTHR31069">
    <property type="entry name" value="OLEATE-ACTIVATED TRANSCRIPTION FACTOR 1-RELATED"/>
    <property type="match status" value="1"/>
</dbReference>
<proteinExistence type="predicted"/>
<dbReference type="GO" id="GO:0000981">
    <property type="term" value="F:DNA-binding transcription factor activity, RNA polymerase II-specific"/>
    <property type="evidence" value="ECO:0007669"/>
    <property type="project" value="InterPro"/>
</dbReference>
<evidence type="ECO:0000256" key="1">
    <source>
        <dbReference type="ARBA" id="ARBA00023015"/>
    </source>
</evidence>
<dbReference type="Pfam" id="PF00172">
    <property type="entry name" value="Zn_clus"/>
    <property type="match status" value="1"/>
</dbReference>
<evidence type="ECO:0000256" key="5">
    <source>
        <dbReference type="SAM" id="MobiDB-lite"/>
    </source>
</evidence>
<keyword evidence="1" id="KW-0805">Transcription regulation</keyword>
<dbReference type="RefSeq" id="XP_013253613.1">
    <property type="nucleotide sequence ID" value="XM_013398159.1"/>
</dbReference>
<dbReference type="GO" id="GO:0008270">
    <property type="term" value="F:zinc ion binding"/>
    <property type="evidence" value="ECO:0007669"/>
    <property type="project" value="InterPro"/>
</dbReference>
<dbReference type="PRINTS" id="PR00755">
    <property type="entry name" value="AFLATOXINBRP"/>
</dbReference>
<accession>A0A072NVE8</accession>
<feature type="domain" description="Zn(2)-C6 fungal-type" evidence="6">
    <location>
        <begin position="57"/>
        <end position="87"/>
    </location>
</feature>
<dbReference type="CDD" id="cd00067">
    <property type="entry name" value="GAL4"/>
    <property type="match status" value="1"/>
</dbReference>
<feature type="region of interest" description="Disordered" evidence="5">
    <location>
        <begin position="100"/>
        <end position="182"/>
    </location>
</feature>
<dbReference type="PROSITE" id="PS50048">
    <property type="entry name" value="ZN2_CY6_FUNGAL_2"/>
    <property type="match status" value="1"/>
</dbReference>
<organism evidence="7 8">
    <name type="scientific">Exophiala aquamarina CBS 119918</name>
    <dbReference type="NCBI Taxonomy" id="1182545"/>
    <lineage>
        <taxon>Eukaryota</taxon>
        <taxon>Fungi</taxon>
        <taxon>Dikarya</taxon>
        <taxon>Ascomycota</taxon>
        <taxon>Pezizomycotina</taxon>
        <taxon>Eurotiomycetes</taxon>
        <taxon>Chaetothyriomycetidae</taxon>
        <taxon>Chaetothyriales</taxon>
        <taxon>Herpotrichiellaceae</taxon>
        <taxon>Exophiala</taxon>
    </lineage>
</organism>
<dbReference type="SMART" id="SM00066">
    <property type="entry name" value="GAL4"/>
    <property type="match status" value="1"/>
</dbReference>
<dbReference type="SUPFAM" id="SSF57701">
    <property type="entry name" value="Zn2/Cys6 DNA-binding domain"/>
    <property type="match status" value="1"/>
</dbReference>
<keyword evidence="3" id="KW-0804">Transcription</keyword>
<dbReference type="Gene3D" id="4.10.240.10">
    <property type="entry name" value="Zn(2)-C6 fungal-type DNA-binding domain"/>
    <property type="match status" value="1"/>
</dbReference>
<dbReference type="GO" id="GO:0003677">
    <property type="term" value="F:DNA binding"/>
    <property type="evidence" value="ECO:0007669"/>
    <property type="project" value="UniProtKB-KW"/>
</dbReference>
<dbReference type="InterPro" id="IPR036864">
    <property type="entry name" value="Zn2-C6_fun-type_DNA-bd_sf"/>
</dbReference>
<protein>
    <recommendedName>
        <fullName evidence="6">Zn(2)-C6 fungal-type domain-containing protein</fullName>
    </recommendedName>
</protein>
<keyword evidence="8" id="KW-1185">Reference proteome</keyword>
<name>A0A072NVE8_9EURO</name>
<gene>
    <name evidence="7" type="ORF">A1O9_12907</name>
</gene>
<dbReference type="AlphaFoldDB" id="A0A072NVE8"/>
<dbReference type="HOGENOM" id="CLU_850018_0_0_1"/>
<dbReference type="EMBL" id="AMGV01000032">
    <property type="protein sequence ID" value="KEF51023.1"/>
    <property type="molecule type" value="Genomic_DNA"/>
</dbReference>
<dbReference type="PROSITE" id="PS00463">
    <property type="entry name" value="ZN2_CY6_FUNGAL_1"/>
    <property type="match status" value="1"/>
</dbReference>
<comment type="caution">
    <text evidence="7">The sequence shown here is derived from an EMBL/GenBank/DDBJ whole genome shotgun (WGS) entry which is preliminary data.</text>
</comment>
<reference evidence="7 8" key="1">
    <citation type="submission" date="2013-03" db="EMBL/GenBank/DDBJ databases">
        <title>The Genome Sequence of Exophiala aquamarina CBS 119918.</title>
        <authorList>
            <consortium name="The Broad Institute Genomics Platform"/>
            <person name="Cuomo C."/>
            <person name="de Hoog S."/>
            <person name="Gorbushina A."/>
            <person name="Walker B."/>
            <person name="Young S.K."/>
            <person name="Zeng Q."/>
            <person name="Gargeya S."/>
            <person name="Fitzgerald M."/>
            <person name="Haas B."/>
            <person name="Abouelleil A."/>
            <person name="Allen A.W."/>
            <person name="Alvarado L."/>
            <person name="Arachchi H.M."/>
            <person name="Berlin A.M."/>
            <person name="Chapman S.B."/>
            <person name="Gainer-Dewar J."/>
            <person name="Goldberg J."/>
            <person name="Griggs A."/>
            <person name="Gujja S."/>
            <person name="Hansen M."/>
            <person name="Howarth C."/>
            <person name="Imamovic A."/>
            <person name="Ireland A."/>
            <person name="Larimer J."/>
            <person name="McCowan C."/>
            <person name="Murphy C."/>
            <person name="Pearson M."/>
            <person name="Poon T.W."/>
            <person name="Priest M."/>
            <person name="Roberts A."/>
            <person name="Saif S."/>
            <person name="Shea T."/>
            <person name="Sisk P."/>
            <person name="Sykes S."/>
            <person name="Wortman J."/>
            <person name="Nusbaum C."/>
            <person name="Birren B."/>
        </authorList>
    </citation>
    <scope>NUCLEOTIDE SEQUENCE [LARGE SCALE GENOMIC DNA]</scope>
    <source>
        <strain evidence="7 8">CBS 119918</strain>
    </source>
</reference>
<dbReference type="PANTHER" id="PTHR31069:SF32">
    <property type="entry name" value="ARGININE METABOLISM REGULATION PROTEIN II"/>
    <property type="match status" value="1"/>
</dbReference>
<evidence type="ECO:0000313" key="7">
    <source>
        <dbReference type="EMBL" id="KEF51023.1"/>
    </source>
</evidence>
<dbReference type="InterPro" id="IPR001138">
    <property type="entry name" value="Zn2Cys6_DnaBD"/>
</dbReference>
<evidence type="ECO:0000256" key="4">
    <source>
        <dbReference type="ARBA" id="ARBA00023242"/>
    </source>
</evidence>
<evidence type="ECO:0000313" key="8">
    <source>
        <dbReference type="Proteomes" id="UP000027920"/>
    </source>
</evidence>
<evidence type="ECO:0000256" key="2">
    <source>
        <dbReference type="ARBA" id="ARBA00023125"/>
    </source>
</evidence>
<evidence type="ECO:0000256" key="3">
    <source>
        <dbReference type="ARBA" id="ARBA00023163"/>
    </source>
</evidence>
<keyword evidence="4" id="KW-0539">Nucleus</keyword>
<sequence>MQPPNPLGFGVDEVGDLAAFTENKVDDQPMSQHDLSAAYTDEISKRKKQRGTQTSWACTRCRKRKIKCSKDRPGCGRCLQDRALCVYMATTRSRTAAVRVLGDHPPRVGQTIESSASLEPPGLDQRSRARHKPSEEWSGLSLPEAESCEPTKSGSPYSARKTSDDHPSSVGGWKWPAAHSPPSGPAISRYIGGRCSASAAPTPTRSALPENAFWECDGSEINTDGFWAAHGAVHNVDYFKSQPHGGVVTTYLQENEEGRSIKAALAEPSESASAIDDRIRHIATGSDLRYSYAAEVWIQKQTLEDLSANHFAVRDFEPLSGHVKHTL</sequence>
<dbReference type="OrthoDB" id="4356085at2759"/>
<evidence type="ECO:0000259" key="6">
    <source>
        <dbReference type="PROSITE" id="PS50048"/>
    </source>
</evidence>